<dbReference type="EMBL" id="BAABRO010000001">
    <property type="protein sequence ID" value="GAA5505082.1"/>
    <property type="molecule type" value="Genomic_DNA"/>
</dbReference>
<protein>
    <submittedName>
        <fullName evidence="1">Uncharacterized protein</fullName>
    </submittedName>
</protein>
<organism evidence="1 2">
    <name type="scientific">Novipirellula caenicola</name>
    <dbReference type="NCBI Taxonomy" id="1536901"/>
    <lineage>
        <taxon>Bacteria</taxon>
        <taxon>Pseudomonadati</taxon>
        <taxon>Planctomycetota</taxon>
        <taxon>Planctomycetia</taxon>
        <taxon>Pirellulales</taxon>
        <taxon>Pirellulaceae</taxon>
        <taxon>Novipirellula</taxon>
    </lineage>
</organism>
<name>A0ABP9VIR1_9BACT</name>
<accession>A0ABP9VIR1</accession>
<proteinExistence type="predicted"/>
<comment type="caution">
    <text evidence="1">The sequence shown here is derived from an EMBL/GenBank/DDBJ whole genome shotgun (WGS) entry which is preliminary data.</text>
</comment>
<evidence type="ECO:0000313" key="2">
    <source>
        <dbReference type="Proteomes" id="UP001416858"/>
    </source>
</evidence>
<keyword evidence="2" id="KW-1185">Reference proteome</keyword>
<evidence type="ECO:0000313" key="1">
    <source>
        <dbReference type="EMBL" id="GAA5505082.1"/>
    </source>
</evidence>
<dbReference type="Proteomes" id="UP001416858">
    <property type="component" value="Unassembled WGS sequence"/>
</dbReference>
<reference evidence="1 2" key="1">
    <citation type="submission" date="2024-02" db="EMBL/GenBank/DDBJ databases">
        <title>Rhodopirellula caenicola NBRC 110016.</title>
        <authorList>
            <person name="Ichikawa N."/>
            <person name="Katano-Makiyama Y."/>
            <person name="Hidaka K."/>
        </authorList>
    </citation>
    <scope>NUCLEOTIDE SEQUENCE [LARGE SCALE GENOMIC DNA]</scope>
    <source>
        <strain evidence="1 2">NBRC 110016</strain>
    </source>
</reference>
<sequence length="73" mass="8106">MQTTSPERWLGRGRTGPVGLVRVRADRAIELALDRWLARTALTRAIAGGSARPLPNVVWERWHAAIHLSRALA</sequence>
<gene>
    <name evidence="1" type="ORF">Rcae01_00523</name>
</gene>